<organism evidence="1 2">
    <name type="scientific">Rossellomorea vietnamensis</name>
    <dbReference type="NCBI Taxonomy" id="218284"/>
    <lineage>
        <taxon>Bacteria</taxon>
        <taxon>Bacillati</taxon>
        <taxon>Bacillota</taxon>
        <taxon>Bacilli</taxon>
        <taxon>Bacillales</taxon>
        <taxon>Bacillaceae</taxon>
        <taxon>Rossellomorea</taxon>
    </lineage>
</organism>
<evidence type="ECO:0000313" key="1">
    <source>
        <dbReference type="EMBL" id="TYR95705.1"/>
    </source>
</evidence>
<dbReference type="Proteomes" id="UP000325182">
    <property type="component" value="Unassembled WGS sequence"/>
</dbReference>
<gene>
    <name evidence="1" type="ORF">FZC84_21165</name>
</gene>
<dbReference type="EMBL" id="VTEG01000028">
    <property type="protein sequence ID" value="TYR95705.1"/>
    <property type="molecule type" value="Genomic_DNA"/>
</dbReference>
<name>A0A5D4M3S9_9BACI</name>
<sequence>MNQEIDYTKEQIRQIIDNWIEMKEQMEVNDAVISTIDVELASKRLQPEQQALLAYYKNGLTTQEISIDENKSFRTIQRKRKRLIEDLYYYLNVAK</sequence>
<comment type="caution">
    <text evidence="1">The sequence shown here is derived from an EMBL/GenBank/DDBJ whole genome shotgun (WGS) entry which is preliminary data.</text>
</comment>
<dbReference type="AlphaFoldDB" id="A0A5D4M3S9"/>
<protein>
    <submittedName>
        <fullName evidence="1">Uncharacterized protein</fullName>
    </submittedName>
</protein>
<dbReference type="RefSeq" id="WP_148955176.1">
    <property type="nucleotide sequence ID" value="NZ_VTEG01000028.1"/>
</dbReference>
<accession>A0A5D4M3S9</accession>
<evidence type="ECO:0000313" key="2">
    <source>
        <dbReference type="Proteomes" id="UP000325182"/>
    </source>
</evidence>
<reference evidence="1 2" key="1">
    <citation type="submission" date="2019-08" db="EMBL/GenBank/DDBJ databases">
        <title>Bacillus genomes from the desert of Cuatro Cienegas, Coahuila.</title>
        <authorList>
            <person name="Olmedo-Alvarez G."/>
        </authorList>
    </citation>
    <scope>NUCLEOTIDE SEQUENCE [LARGE SCALE GENOMIC DNA]</scope>
    <source>
        <strain evidence="1 2">CH128b_4D</strain>
    </source>
</reference>
<proteinExistence type="predicted"/>